<dbReference type="Gene3D" id="2.60.120.620">
    <property type="entry name" value="q2cbj1_9rhob like domain"/>
    <property type="match status" value="1"/>
</dbReference>
<dbReference type="InterPro" id="IPR036188">
    <property type="entry name" value="FAD/NAD-bd_sf"/>
</dbReference>
<dbReference type="PANTHER" id="PTHR43706">
    <property type="entry name" value="NADH DEHYDROGENASE"/>
    <property type="match status" value="1"/>
</dbReference>
<dbReference type="Pfam" id="PF23169">
    <property type="entry name" value="HalD"/>
    <property type="match status" value="1"/>
</dbReference>
<keyword evidence="2" id="KW-0285">Flavoprotein</keyword>
<keyword evidence="3" id="KW-0274">FAD</keyword>
<keyword evidence="5" id="KW-0520">NAD</keyword>
<dbReference type="Proteomes" id="UP001189429">
    <property type="component" value="Unassembled WGS sequence"/>
</dbReference>
<evidence type="ECO:0000256" key="4">
    <source>
        <dbReference type="ARBA" id="ARBA00023002"/>
    </source>
</evidence>
<proteinExistence type="inferred from homology"/>
<evidence type="ECO:0000256" key="3">
    <source>
        <dbReference type="ARBA" id="ARBA00022827"/>
    </source>
</evidence>
<name>A0ABN9TRX2_9DINO</name>
<dbReference type="InterPro" id="IPR045024">
    <property type="entry name" value="NDH-2"/>
</dbReference>
<reference evidence="8" key="1">
    <citation type="submission" date="2023-10" db="EMBL/GenBank/DDBJ databases">
        <authorList>
            <person name="Chen Y."/>
            <person name="Shah S."/>
            <person name="Dougan E. K."/>
            <person name="Thang M."/>
            <person name="Chan C."/>
        </authorList>
    </citation>
    <scope>NUCLEOTIDE SEQUENCE [LARGE SCALE GENOMIC DNA]</scope>
</reference>
<feature type="domain" description="Fe2OG dioxygenase" evidence="7">
    <location>
        <begin position="245"/>
        <end position="357"/>
    </location>
</feature>
<evidence type="ECO:0000259" key="7">
    <source>
        <dbReference type="PROSITE" id="PS51471"/>
    </source>
</evidence>
<protein>
    <recommendedName>
        <fullName evidence="7">Fe2OG dioxygenase domain-containing protein</fullName>
    </recommendedName>
</protein>
<dbReference type="Gene3D" id="3.50.50.100">
    <property type="match status" value="1"/>
</dbReference>
<feature type="compositionally biased region" description="Basic and acidic residues" evidence="6">
    <location>
        <begin position="580"/>
        <end position="591"/>
    </location>
</feature>
<dbReference type="SUPFAM" id="SSF51197">
    <property type="entry name" value="Clavaminate synthase-like"/>
    <property type="match status" value="1"/>
</dbReference>
<dbReference type="PANTHER" id="PTHR43706:SF13">
    <property type="entry name" value="NADH DEHYDROGENASE-RELATED"/>
    <property type="match status" value="1"/>
</dbReference>
<keyword evidence="4" id="KW-0560">Oxidoreductase</keyword>
<accession>A0ABN9TRX2</accession>
<comment type="caution">
    <text evidence="8">The sequence shown here is derived from an EMBL/GenBank/DDBJ whole genome shotgun (WGS) entry which is preliminary data.</text>
</comment>
<dbReference type="PROSITE" id="PS51471">
    <property type="entry name" value="FE2OG_OXY"/>
    <property type="match status" value="1"/>
</dbReference>
<feature type="region of interest" description="Disordered" evidence="6">
    <location>
        <begin position="565"/>
        <end position="614"/>
    </location>
</feature>
<dbReference type="SUPFAM" id="SSF51905">
    <property type="entry name" value="FAD/NAD(P)-binding domain"/>
    <property type="match status" value="1"/>
</dbReference>
<gene>
    <name evidence="8" type="ORF">PCOR1329_LOCUS41612</name>
</gene>
<keyword evidence="9" id="KW-1185">Reference proteome</keyword>
<evidence type="ECO:0000256" key="1">
    <source>
        <dbReference type="ARBA" id="ARBA00005272"/>
    </source>
</evidence>
<evidence type="ECO:0000256" key="5">
    <source>
        <dbReference type="ARBA" id="ARBA00023027"/>
    </source>
</evidence>
<dbReference type="InterPro" id="IPR005123">
    <property type="entry name" value="Oxoglu/Fe-dep_dioxygenase_dom"/>
</dbReference>
<feature type="region of interest" description="Disordered" evidence="6">
    <location>
        <begin position="660"/>
        <end position="701"/>
    </location>
</feature>
<dbReference type="InterPro" id="IPR056470">
    <property type="entry name" value="BesD/HalB-like"/>
</dbReference>
<evidence type="ECO:0000313" key="9">
    <source>
        <dbReference type="Proteomes" id="UP001189429"/>
    </source>
</evidence>
<feature type="compositionally biased region" description="Low complexity" evidence="6">
    <location>
        <begin position="595"/>
        <end position="612"/>
    </location>
</feature>
<evidence type="ECO:0000256" key="6">
    <source>
        <dbReference type="SAM" id="MobiDB-lite"/>
    </source>
</evidence>
<feature type="compositionally biased region" description="Low complexity" evidence="6">
    <location>
        <begin position="663"/>
        <end position="675"/>
    </location>
</feature>
<sequence length="701" mass="74277">MMLRGAAIGRRCRPSAPRLGGAAAELLRAPPPAGAAGAALGSRAPCLRGCATASAASRERLVVLGTGWAGFRVLNDIDDKKFEVSVISPRNHLLFTPMLASSALGTVNQRSICQPVRPIVAKKKANFYESRVQSINREEKLVVARHGYCHLPNFLRPEAVVGLVGECRRLEADGRGFRSHEAHNVFLEDAGADGVGLRSKEFASSKVLMAMDDMEPRSALLAIYRWPALRRFLQDAFGLPRLFRSADPLGGAYYNIFDGAFGDTLGWHFDRSSFSTSLILQTTPGAGGDFQYAPDSRQAICEMGSWEEVEQHLDGRVLTPPLHPGSLYLFAGNRSLHRVSPVAHGKRINAIFTFVEEEGATLNEYTLRKFFGRTGQSKTKIRHTPDFSEARADQVPLAWGSALRTHIAANVGNLASGLRVWKRRILQSTVRAVCTAFEALEGGSRGPEDFEGALRIAVALIRGLAQVPAGRARARECAARRADVRKGLAQVRAALGRLEAELGAPRGPEPQRHAGCLAWAAQMLTGLHTAARALRTLEGPGAPEQEYEGLLRAVGELRARLRRAAAAAAAEGPPPAAPDDGARGPAEERRRPGAPRDAAGVRQAAAPAPGGRSVSGGALAQLKDYLACALLWEGRQGKAAGELPAALEVGALPKEVGALPKEASAGSSSTACSAGRDGGAAGWADSGDDEAGSEGSGSLSL</sequence>
<evidence type="ECO:0000313" key="8">
    <source>
        <dbReference type="EMBL" id="CAK0848729.1"/>
    </source>
</evidence>
<dbReference type="EMBL" id="CAUYUJ010015005">
    <property type="protein sequence ID" value="CAK0848729.1"/>
    <property type="molecule type" value="Genomic_DNA"/>
</dbReference>
<evidence type="ECO:0000256" key="2">
    <source>
        <dbReference type="ARBA" id="ARBA00022630"/>
    </source>
</evidence>
<comment type="similarity">
    <text evidence="1">Belongs to the NADH dehydrogenase family.</text>
</comment>
<organism evidence="8 9">
    <name type="scientific">Prorocentrum cordatum</name>
    <dbReference type="NCBI Taxonomy" id="2364126"/>
    <lineage>
        <taxon>Eukaryota</taxon>
        <taxon>Sar</taxon>
        <taxon>Alveolata</taxon>
        <taxon>Dinophyceae</taxon>
        <taxon>Prorocentrales</taxon>
        <taxon>Prorocentraceae</taxon>
        <taxon>Prorocentrum</taxon>
    </lineage>
</organism>